<evidence type="ECO:0000313" key="3">
    <source>
        <dbReference type="Proteomes" id="UP000030651"/>
    </source>
</evidence>
<proteinExistence type="predicted"/>
<sequence>MFSNSVVGLALLLRVAPSVATPASNISPRDIVGTATISLAMPSNTPSHLASGFIYGLPDSADGSANFSIPDPLVKGMGFNYNRAGGAQITSLGWIAGEFEGRFLSALSNYRTTRTYGGPFQLLVHDLWGADGLQGSDAVWPGDDGDWTNFDAFLDTLISEIIANDMMEGLEIDIWNEPDGTNFWGTSQNQYLEMWKHSYQRFRAELPDVLLVGPSTAFSPTAESDWWHNFAAFISQEDCVPDIYSYHLLDPNANLRVTFDVLNGFRQTYGLPERPLVINEYGSLDGEQTPAGAAWYIGQFERYNVAGLRANWAGGYELHDFLANLLGKGNKGYFPVGEWQVYNYYTMNMTGQRVATSSSADDVFEVFATHEDRADSVKILAAVRPVAGIQSYDITVTGLSTLGIQDSVKVQTHRYDDAGWRTEVDAPVDLGIVEHSVVNDQITFWVTPETSSTAYTFQFV</sequence>
<dbReference type="OMA" id="WWVYNYY"/>
<dbReference type="eggNOG" id="ENOG502RXFG">
    <property type="taxonomic scope" value="Eukaryota"/>
</dbReference>
<dbReference type="EMBL" id="KI912111">
    <property type="protein sequence ID" value="ETS82724.1"/>
    <property type="molecule type" value="Genomic_DNA"/>
</dbReference>
<name>W3X9N5_PESFW</name>
<dbReference type="OrthoDB" id="3445803at2759"/>
<feature type="signal peptide" evidence="1">
    <location>
        <begin position="1"/>
        <end position="20"/>
    </location>
</feature>
<evidence type="ECO:0000313" key="2">
    <source>
        <dbReference type="EMBL" id="ETS82724.1"/>
    </source>
</evidence>
<dbReference type="GeneID" id="19269613"/>
<dbReference type="InParanoid" id="W3X9N5"/>
<dbReference type="RefSeq" id="XP_007831372.1">
    <property type="nucleotide sequence ID" value="XM_007833181.1"/>
</dbReference>
<dbReference type="HOGENOM" id="CLU_023231_1_0_1"/>
<dbReference type="Gene3D" id="3.20.20.80">
    <property type="entry name" value="Glycosidases"/>
    <property type="match status" value="1"/>
</dbReference>
<keyword evidence="1" id="KW-0732">Signal</keyword>
<dbReference type="KEGG" id="pfy:PFICI_04600"/>
<gene>
    <name evidence="2" type="ORF">PFICI_04600</name>
</gene>
<dbReference type="Proteomes" id="UP000030651">
    <property type="component" value="Unassembled WGS sequence"/>
</dbReference>
<dbReference type="AlphaFoldDB" id="W3X9N5"/>
<dbReference type="SUPFAM" id="SSF51445">
    <property type="entry name" value="(Trans)glycosidases"/>
    <property type="match status" value="1"/>
</dbReference>
<evidence type="ECO:0008006" key="4">
    <source>
        <dbReference type="Google" id="ProtNLM"/>
    </source>
</evidence>
<protein>
    <recommendedName>
        <fullName evidence="4">Glycoside hydrolase family 39 protein</fullName>
    </recommendedName>
</protein>
<feature type="chain" id="PRO_5004834838" description="Glycoside hydrolase family 39 protein" evidence="1">
    <location>
        <begin position="21"/>
        <end position="460"/>
    </location>
</feature>
<organism evidence="2 3">
    <name type="scientific">Pestalotiopsis fici (strain W106-1 / CGMCC3.15140)</name>
    <dbReference type="NCBI Taxonomy" id="1229662"/>
    <lineage>
        <taxon>Eukaryota</taxon>
        <taxon>Fungi</taxon>
        <taxon>Dikarya</taxon>
        <taxon>Ascomycota</taxon>
        <taxon>Pezizomycotina</taxon>
        <taxon>Sordariomycetes</taxon>
        <taxon>Xylariomycetidae</taxon>
        <taxon>Amphisphaeriales</taxon>
        <taxon>Sporocadaceae</taxon>
        <taxon>Pestalotiopsis</taxon>
    </lineage>
</organism>
<accession>W3X9N5</accession>
<reference evidence="3" key="1">
    <citation type="journal article" date="2015" name="BMC Genomics">
        <title>Genomic and transcriptomic analysis of the endophytic fungus Pestalotiopsis fici reveals its lifestyle and high potential for synthesis of natural products.</title>
        <authorList>
            <person name="Wang X."/>
            <person name="Zhang X."/>
            <person name="Liu L."/>
            <person name="Xiang M."/>
            <person name="Wang W."/>
            <person name="Sun X."/>
            <person name="Che Y."/>
            <person name="Guo L."/>
            <person name="Liu G."/>
            <person name="Guo L."/>
            <person name="Wang C."/>
            <person name="Yin W.B."/>
            <person name="Stadler M."/>
            <person name="Zhang X."/>
            <person name="Liu X."/>
        </authorList>
    </citation>
    <scope>NUCLEOTIDE SEQUENCE [LARGE SCALE GENOMIC DNA]</scope>
    <source>
        <strain evidence="3">W106-1 / CGMCC3.15140</strain>
    </source>
</reference>
<evidence type="ECO:0000256" key="1">
    <source>
        <dbReference type="SAM" id="SignalP"/>
    </source>
</evidence>
<dbReference type="InterPro" id="IPR017853">
    <property type="entry name" value="GH"/>
</dbReference>
<keyword evidence="3" id="KW-1185">Reference proteome</keyword>